<evidence type="ECO:0008006" key="4">
    <source>
        <dbReference type="Google" id="ProtNLM"/>
    </source>
</evidence>
<accession>A0A078AW90</accession>
<evidence type="ECO:0000313" key="3">
    <source>
        <dbReference type="Proteomes" id="UP000039865"/>
    </source>
</evidence>
<name>A0A078AW90_STYLE</name>
<dbReference type="InParanoid" id="A0A078AW90"/>
<dbReference type="SUPFAM" id="SSF82185">
    <property type="entry name" value="Histone H3 K4-specific methyltransferase SET7/9 N-terminal domain"/>
    <property type="match status" value="3"/>
</dbReference>
<evidence type="ECO:0000256" key="1">
    <source>
        <dbReference type="ARBA" id="ARBA00022737"/>
    </source>
</evidence>
<dbReference type="InterPro" id="IPR003409">
    <property type="entry name" value="MORN"/>
</dbReference>
<dbReference type="AlphaFoldDB" id="A0A078AW90"/>
<dbReference type="EMBL" id="CCKQ01014614">
    <property type="protein sequence ID" value="CDW86404.1"/>
    <property type="molecule type" value="Genomic_DNA"/>
</dbReference>
<protein>
    <recommendedName>
        <fullName evidence="4">Morn repeat protein</fullName>
    </recommendedName>
</protein>
<reference evidence="2 3" key="1">
    <citation type="submission" date="2014-06" db="EMBL/GenBank/DDBJ databases">
        <authorList>
            <person name="Swart Estienne"/>
        </authorList>
    </citation>
    <scope>NUCLEOTIDE SEQUENCE [LARGE SCALE GENOMIC DNA]</scope>
    <source>
        <strain evidence="2 3">130c</strain>
    </source>
</reference>
<dbReference type="Gene3D" id="2.20.110.10">
    <property type="entry name" value="Histone H3 K4-specific methyltransferase SET7/9 N-terminal domain"/>
    <property type="match status" value="2"/>
</dbReference>
<dbReference type="Pfam" id="PF02493">
    <property type="entry name" value="MORN"/>
    <property type="match status" value="5"/>
</dbReference>
<evidence type="ECO:0000313" key="2">
    <source>
        <dbReference type="EMBL" id="CDW86404.1"/>
    </source>
</evidence>
<dbReference type="OMA" id="DIYQGQY"/>
<organism evidence="2 3">
    <name type="scientific">Stylonychia lemnae</name>
    <name type="common">Ciliate</name>
    <dbReference type="NCBI Taxonomy" id="5949"/>
    <lineage>
        <taxon>Eukaryota</taxon>
        <taxon>Sar</taxon>
        <taxon>Alveolata</taxon>
        <taxon>Ciliophora</taxon>
        <taxon>Intramacronucleata</taxon>
        <taxon>Spirotrichea</taxon>
        <taxon>Stichotrichia</taxon>
        <taxon>Sporadotrichida</taxon>
        <taxon>Oxytrichidae</taxon>
        <taxon>Stylonychinae</taxon>
        <taxon>Stylonychia</taxon>
    </lineage>
</organism>
<proteinExistence type="predicted"/>
<keyword evidence="1" id="KW-0677">Repeat</keyword>
<sequence length="224" mass="25347">MAEEEQQGEYTLVTESGETLKKSYGYTGRATATYPNGDVYEGPFVNGQRHGDEGVYRYNNIKKEGGSEDQEKDNYRGQWVENLKHGIGKMVYVGKGTYYGYWENNLRNGEGVMTYVNQDVYSGNWKDGQKHGQGTYVFFETGMKFVGKWSSGQISQGEWKYPNGTMFTGKFDNNKPKGKGKWQFENGNVVEGEYSQTKRADVDVGDDIRLAWKTTSDITKAPAE</sequence>
<dbReference type="PANTHER" id="PTHR43215">
    <property type="entry name" value="RADIAL SPOKE HEAD 1 HOMOLOG"/>
    <property type="match status" value="1"/>
</dbReference>
<dbReference type="Proteomes" id="UP000039865">
    <property type="component" value="Unassembled WGS sequence"/>
</dbReference>
<keyword evidence="3" id="KW-1185">Reference proteome</keyword>
<dbReference type="PANTHER" id="PTHR43215:SF14">
    <property type="entry name" value="RADIAL SPOKE HEAD 1 HOMOLOG"/>
    <property type="match status" value="1"/>
</dbReference>
<gene>
    <name evidence="2" type="primary">Contig12922.g13780</name>
    <name evidence="2" type="ORF">STYLEM_15498</name>
</gene>
<dbReference type="SMART" id="SM00698">
    <property type="entry name" value="MORN"/>
    <property type="match status" value="5"/>
</dbReference>
<dbReference type="OrthoDB" id="270720at2759"/>